<dbReference type="InParanoid" id="A0A251U821"/>
<keyword evidence="3" id="KW-1185">Reference proteome</keyword>
<evidence type="ECO:0000313" key="2">
    <source>
        <dbReference type="EMBL" id="OTG19500.1"/>
    </source>
</evidence>
<gene>
    <name evidence="2" type="ORF">HannXRQ_Chr08g0234771</name>
</gene>
<name>A0A251U821_HELAN</name>
<dbReference type="EMBL" id="CM007897">
    <property type="protein sequence ID" value="OTG19500.1"/>
    <property type="molecule type" value="Genomic_DNA"/>
</dbReference>
<dbReference type="Gene3D" id="2.130.10.10">
    <property type="entry name" value="YVTN repeat-like/Quinoprotein amine dehydrogenase"/>
    <property type="match status" value="1"/>
</dbReference>
<dbReference type="Proteomes" id="UP000215914">
    <property type="component" value="Chromosome 8"/>
</dbReference>
<reference evidence="3" key="1">
    <citation type="journal article" date="2017" name="Nature">
        <title>The sunflower genome provides insights into oil metabolism, flowering and Asterid evolution.</title>
        <authorList>
            <person name="Badouin H."/>
            <person name="Gouzy J."/>
            <person name="Grassa C.J."/>
            <person name="Murat F."/>
            <person name="Staton S.E."/>
            <person name="Cottret L."/>
            <person name="Lelandais-Briere C."/>
            <person name="Owens G.L."/>
            <person name="Carrere S."/>
            <person name="Mayjonade B."/>
            <person name="Legrand L."/>
            <person name="Gill N."/>
            <person name="Kane N.C."/>
            <person name="Bowers J.E."/>
            <person name="Hubner S."/>
            <person name="Bellec A."/>
            <person name="Berard A."/>
            <person name="Berges H."/>
            <person name="Blanchet N."/>
            <person name="Boniface M.C."/>
            <person name="Brunel D."/>
            <person name="Catrice O."/>
            <person name="Chaidir N."/>
            <person name="Claudel C."/>
            <person name="Donnadieu C."/>
            <person name="Faraut T."/>
            <person name="Fievet G."/>
            <person name="Helmstetter N."/>
            <person name="King M."/>
            <person name="Knapp S.J."/>
            <person name="Lai Z."/>
            <person name="Le Paslier M.C."/>
            <person name="Lippi Y."/>
            <person name="Lorenzon L."/>
            <person name="Mandel J.R."/>
            <person name="Marage G."/>
            <person name="Marchand G."/>
            <person name="Marquand E."/>
            <person name="Bret-Mestries E."/>
            <person name="Morien E."/>
            <person name="Nambeesan S."/>
            <person name="Nguyen T."/>
            <person name="Pegot-Espagnet P."/>
            <person name="Pouilly N."/>
            <person name="Raftis F."/>
            <person name="Sallet E."/>
            <person name="Schiex T."/>
            <person name="Thomas J."/>
            <person name="Vandecasteele C."/>
            <person name="Vares D."/>
            <person name="Vear F."/>
            <person name="Vautrin S."/>
            <person name="Crespi M."/>
            <person name="Mangin B."/>
            <person name="Burke J.M."/>
            <person name="Salse J."/>
            <person name="Munos S."/>
            <person name="Vincourt P."/>
            <person name="Rieseberg L.H."/>
            <person name="Langlade N.B."/>
        </authorList>
    </citation>
    <scope>NUCLEOTIDE SEQUENCE [LARGE SCALE GENOMIC DNA]</scope>
    <source>
        <strain evidence="3">cv. SF193</strain>
    </source>
</reference>
<evidence type="ECO:0000313" key="3">
    <source>
        <dbReference type="Proteomes" id="UP000215914"/>
    </source>
</evidence>
<accession>A0A251U821</accession>
<dbReference type="GO" id="GO:0005634">
    <property type="term" value="C:nucleus"/>
    <property type="evidence" value="ECO:0007669"/>
    <property type="project" value="InterPro"/>
</dbReference>
<dbReference type="STRING" id="4232.A0A251U821"/>
<dbReference type="InterPro" id="IPR015943">
    <property type="entry name" value="WD40/YVTN_repeat-like_dom_sf"/>
</dbReference>
<sequence length="171" mass="20713">MENRLNFCTKPKLTVFRLRYASFRDDCLLESGRFFGFMIWVKDDCFESVRISCSRIQSTQFIRTVIEFMSETFKRFSFHYCKYRRDENQLYVFADDSVPRWLTSAYHVDFDSMAGADKFGNIYFVRLPQDVSDEIEDDPTGGKIKWEHQRRLKRLCNFMSVMWWHVCRKHL</sequence>
<dbReference type="Pfam" id="PF03178">
    <property type="entry name" value="CPSF_A"/>
    <property type="match status" value="1"/>
</dbReference>
<proteinExistence type="predicted"/>
<feature type="domain" description="RSE1/DDB1/CPSF1 C-terminal" evidence="1">
    <location>
        <begin position="77"/>
        <end position="158"/>
    </location>
</feature>
<dbReference type="GO" id="GO:0003676">
    <property type="term" value="F:nucleic acid binding"/>
    <property type="evidence" value="ECO:0007669"/>
    <property type="project" value="InterPro"/>
</dbReference>
<dbReference type="AlphaFoldDB" id="A0A251U821"/>
<evidence type="ECO:0000259" key="1">
    <source>
        <dbReference type="Pfam" id="PF03178"/>
    </source>
</evidence>
<organism evidence="2 3">
    <name type="scientific">Helianthus annuus</name>
    <name type="common">Common sunflower</name>
    <dbReference type="NCBI Taxonomy" id="4232"/>
    <lineage>
        <taxon>Eukaryota</taxon>
        <taxon>Viridiplantae</taxon>
        <taxon>Streptophyta</taxon>
        <taxon>Embryophyta</taxon>
        <taxon>Tracheophyta</taxon>
        <taxon>Spermatophyta</taxon>
        <taxon>Magnoliopsida</taxon>
        <taxon>eudicotyledons</taxon>
        <taxon>Gunneridae</taxon>
        <taxon>Pentapetalae</taxon>
        <taxon>asterids</taxon>
        <taxon>campanulids</taxon>
        <taxon>Asterales</taxon>
        <taxon>Asteraceae</taxon>
        <taxon>Asteroideae</taxon>
        <taxon>Heliantheae alliance</taxon>
        <taxon>Heliantheae</taxon>
        <taxon>Helianthus</taxon>
    </lineage>
</organism>
<dbReference type="InterPro" id="IPR004871">
    <property type="entry name" value="RSE1/DDB1/CPSF1_C"/>
</dbReference>
<protein>
    <submittedName>
        <fullName evidence="2">Putative cleavage/polyadenylation specificity factor, A subunit</fullName>
    </submittedName>
</protein>